<evidence type="ECO:0000256" key="1">
    <source>
        <dbReference type="SAM" id="MobiDB-lite"/>
    </source>
</evidence>
<organism evidence="2 3">
    <name type="scientific">Symbiodinium pilosum</name>
    <name type="common">Dinoflagellate</name>
    <dbReference type="NCBI Taxonomy" id="2952"/>
    <lineage>
        <taxon>Eukaryota</taxon>
        <taxon>Sar</taxon>
        <taxon>Alveolata</taxon>
        <taxon>Dinophyceae</taxon>
        <taxon>Suessiales</taxon>
        <taxon>Symbiodiniaceae</taxon>
        <taxon>Symbiodinium</taxon>
    </lineage>
</organism>
<dbReference type="Proteomes" id="UP000649617">
    <property type="component" value="Unassembled WGS sequence"/>
</dbReference>
<proteinExistence type="predicted"/>
<dbReference type="EMBL" id="CAJNIZ010018902">
    <property type="protein sequence ID" value="CAE7418077.1"/>
    <property type="molecule type" value="Genomic_DNA"/>
</dbReference>
<reference evidence="2" key="1">
    <citation type="submission" date="2021-02" db="EMBL/GenBank/DDBJ databases">
        <authorList>
            <person name="Dougan E. K."/>
            <person name="Rhodes N."/>
            <person name="Thang M."/>
            <person name="Chan C."/>
        </authorList>
    </citation>
    <scope>NUCLEOTIDE SEQUENCE</scope>
</reference>
<evidence type="ECO:0000313" key="2">
    <source>
        <dbReference type="EMBL" id="CAE7418077.1"/>
    </source>
</evidence>
<comment type="caution">
    <text evidence="2">The sequence shown here is derived from an EMBL/GenBank/DDBJ whole genome shotgun (WGS) entry which is preliminary data.</text>
</comment>
<feature type="non-terminal residue" evidence="2">
    <location>
        <position position="1"/>
    </location>
</feature>
<feature type="region of interest" description="Disordered" evidence="1">
    <location>
        <begin position="109"/>
        <end position="133"/>
    </location>
</feature>
<feature type="non-terminal residue" evidence="2">
    <location>
        <position position="152"/>
    </location>
</feature>
<protein>
    <submittedName>
        <fullName evidence="2">Uncharacterized protein</fullName>
    </submittedName>
</protein>
<accession>A0A812R4H1</accession>
<gene>
    <name evidence="2" type="ORF">SPIL2461_LOCUS10299</name>
</gene>
<dbReference type="AlphaFoldDB" id="A0A812R4H1"/>
<keyword evidence="3" id="KW-1185">Reference proteome</keyword>
<evidence type="ECO:0000313" key="3">
    <source>
        <dbReference type="Proteomes" id="UP000649617"/>
    </source>
</evidence>
<name>A0A812R4H1_SYMPI</name>
<sequence length="152" mass="16433">PRPIVTELQAGPPCAGPRGRVDKTTIWHHFRLKEGPGSQWSSQASGDRLVIHEPGSLTGTAPKAGQASVMLHKPGSKVQIVARNQKKEQVDLIAASTAVNHHMYVHHHANAGSQPDRLVVEQGGPATDKPRSGRYWDVFTDLRSGADADDLE</sequence>